<sequence>MRIEKDNIVIRSATVDDAIQLNKWWNDGKVMEHAGFPNGLGESLEDTIENIQSKNDELRQLCIIEIDGKAVGELSYRIKGDTAYPGWKICDLNYQNKGYGPKIIKMLFKFLFTDEIINSKCPIERIAWDTMLENKRAQYVYENKIGA</sequence>
<evidence type="ECO:0000313" key="2">
    <source>
        <dbReference type="EMBL" id="MCQ1531384.1"/>
    </source>
</evidence>
<keyword evidence="3" id="KW-1185">Reference proteome</keyword>
<organism evidence="2 3">
    <name type="scientific">Lutispora saccharofermentans</name>
    <dbReference type="NCBI Taxonomy" id="3024236"/>
    <lineage>
        <taxon>Bacteria</taxon>
        <taxon>Bacillati</taxon>
        <taxon>Bacillota</taxon>
        <taxon>Clostridia</taxon>
        <taxon>Lutisporales</taxon>
        <taxon>Lutisporaceae</taxon>
        <taxon>Lutispora</taxon>
    </lineage>
</organism>
<dbReference type="Pfam" id="PF13302">
    <property type="entry name" value="Acetyltransf_3"/>
    <property type="match status" value="1"/>
</dbReference>
<comment type="caution">
    <text evidence="2">The sequence shown here is derived from an EMBL/GenBank/DDBJ whole genome shotgun (WGS) entry which is preliminary data.</text>
</comment>
<protein>
    <submittedName>
        <fullName evidence="2">GNAT family N-acetyltransferase</fullName>
    </submittedName>
</protein>
<reference evidence="2 3" key="1">
    <citation type="submission" date="2021-10" db="EMBL/GenBank/DDBJ databases">
        <title>Lutispora strain m25 sp. nov., a thermophilic, non-spore-forming bacterium isolated from a lab-scale methanogenic bioreactor digesting anaerobic sludge.</title>
        <authorList>
            <person name="El Houari A."/>
            <person name="Mcdonald J."/>
        </authorList>
    </citation>
    <scope>NUCLEOTIDE SEQUENCE [LARGE SCALE GENOMIC DNA]</scope>
    <source>
        <strain evidence="3">m25</strain>
    </source>
</reference>
<evidence type="ECO:0000259" key="1">
    <source>
        <dbReference type="PROSITE" id="PS51186"/>
    </source>
</evidence>
<accession>A0ABT1NJX4</accession>
<name>A0ABT1NJX4_9FIRM</name>
<dbReference type="SUPFAM" id="SSF55729">
    <property type="entry name" value="Acyl-CoA N-acyltransferases (Nat)"/>
    <property type="match status" value="1"/>
</dbReference>
<dbReference type="RefSeq" id="WP_255228918.1">
    <property type="nucleotide sequence ID" value="NZ_JAJEKE010000022.1"/>
</dbReference>
<dbReference type="EMBL" id="JAJEKE010000022">
    <property type="protein sequence ID" value="MCQ1531384.1"/>
    <property type="molecule type" value="Genomic_DNA"/>
</dbReference>
<dbReference type="PROSITE" id="PS51186">
    <property type="entry name" value="GNAT"/>
    <property type="match status" value="1"/>
</dbReference>
<dbReference type="Gene3D" id="3.40.630.30">
    <property type="match status" value="1"/>
</dbReference>
<dbReference type="InterPro" id="IPR016181">
    <property type="entry name" value="Acyl_CoA_acyltransferase"/>
</dbReference>
<evidence type="ECO:0000313" key="3">
    <source>
        <dbReference type="Proteomes" id="UP001651880"/>
    </source>
</evidence>
<dbReference type="InterPro" id="IPR000182">
    <property type="entry name" value="GNAT_dom"/>
</dbReference>
<dbReference type="Proteomes" id="UP001651880">
    <property type="component" value="Unassembled WGS sequence"/>
</dbReference>
<feature type="domain" description="N-acetyltransferase" evidence="1">
    <location>
        <begin position="8"/>
        <end position="147"/>
    </location>
</feature>
<proteinExistence type="predicted"/>
<gene>
    <name evidence="2" type="ORF">LJD61_17835</name>
</gene>